<dbReference type="AlphaFoldDB" id="A0A844AFR5"/>
<dbReference type="SUPFAM" id="SSF89392">
    <property type="entry name" value="Prokaryotic lipoproteins and lipoprotein localization factors"/>
    <property type="match status" value="1"/>
</dbReference>
<feature type="chain" id="PRO_5032770841" evidence="3">
    <location>
        <begin position="35"/>
        <end position="269"/>
    </location>
</feature>
<evidence type="ECO:0000256" key="3">
    <source>
        <dbReference type="SAM" id="SignalP"/>
    </source>
</evidence>
<accession>A0A844AFR5</accession>
<evidence type="ECO:0000313" key="4">
    <source>
        <dbReference type="EMBL" id="MQX11909.1"/>
    </source>
</evidence>
<evidence type="ECO:0000256" key="1">
    <source>
        <dbReference type="ARBA" id="ARBA00022729"/>
    </source>
</evidence>
<feature type="signal peptide" evidence="3">
    <location>
        <begin position="1"/>
        <end position="34"/>
    </location>
</feature>
<feature type="region of interest" description="Disordered" evidence="2">
    <location>
        <begin position="242"/>
        <end position="269"/>
    </location>
</feature>
<organism evidence="4 5">
    <name type="scientific">Rhizobium fredii</name>
    <name type="common">Sinorhizobium fredii</name>
    <dbReference type="NCBI Taxonomy" id="380"/>
    <lineage>
        <taxon>Bacteria</taxon>
        <taxon>Pseudomonadati</taxon>
        <taxon>Pseudomonadota</taxon>
        <taxon>Alphaproteobacteria</taxon>
        <taxon>Hyphomicrobiales</taxon>
        <taxon>Rhizobiaceae</taxon>
        <taxon>Sinorhizobium/Ensifer group</taxon>
        <taxon>Sinorhizobium</taxon>
    </lineage>
</organism>
<name>A0A844AFR5_RHIFR</name>
<dbReference type="RefSeq" id="WP_050994788.1">
    <property type="nucleotide sequence ID" value="NZ_BJNI01000133.1"/>
</dbReference>
<dbReference type="InterPro" id="IPR029046">
    <property type="entry name" value="LolA/LolB/LppX"/>
</dbReference>
<comment type="caution">
    <text evidence="4">The sequence shown here is derived from an EMBL/GenBank/DDBJ whole genome shotgun (WGS) entry which is preliminary data.</text>
</comment>
<gene>
    <name evidence="4" type="ORF">GHK48_27610</name>
</gene>
<dbReference type="PIRSF" id="PIRSF012443">
    <property type="entry name" value="UCP012443"/>
    <property type="match status" value="1"/>
</dbReference>
<keyword evidence="1 3" id="KW-0732">Signal</keyword>
<sequence>MHGVVGKSARIAKAGLSAAALILALGWGPSAANADEAEAKALFKAMSDYLASQQLIAFEYDTNLEIVTTDQQKLALASSGTVTLSRPDKIRATRNGGFAEVELIFDGKTLTLLRKTDNLYAQVEVSGSIDHLVDELREKYHRPVPGADLLTSNVYDQLMPLVVDTKDLGSGVIGGVECNHLAFRTEEVDWQIWIAMGERPYPCRYVITSKQVAGFPQYTAQIRDWKAGDEVAAGDFGFKNQTNAKKVEPSELPDMDELPDSLAPGGKPQ</sequence>
<dbReference type="Pfam" id="PF09865">
    <property type="entry name" value="DUF2092"/>
    <property type="match status" value="1"/>
</dbReference>
<evidence type="ECO:0000256" key="2">
    <source>
        <dbReference type="SAM" id="MobiDB-lite"/>
    </source>
</evidence>
<protein>
    <submittedName>
        <fullName evidence="4">DUF2092 domain-containing protein</fullName>
    </submittedName>
</protein>
<dbReference type="Proteomes" id="UP000466694">
    <property type="component" value="Unassembled WGS sequence"/>
</dbReference>
<dbReference type="EMBL" id="WISZ01000204">
    <property type="protein sequence ID" value="MQX11909.1"/>
    <property type="molecule type" value="Genomic_DNA"/>
</dbReference>
<dbReference type="InterPro" id="IPR019207">
    <property type="entry name" value="DUF2092"/>
</dbReference>
<reference evidence="4 5" key="1">
    <citation type="journal article" date="2013" name="Genome Biol.">
        <title>Comparative genomics of the core and accessory genomes of 48 Sinorhizobium strains comprising five genospecies.</title>
        <authorList>
            <person name="Sugawara M."/>
            <person name="Epstein B."/>
            <person name="Badgley B.D."/>
            <person name="Unno T."/>
            <person name="Xu L."/>
            <person name="Reese J."/>
            <person name="Gyaneshwar P."/>
            <person name="Denny R."/>
            <person name="Mudge J."/>
            <person name="Bharti A.K."/>
            <person name="Farmer A.D."/>
            <person name="May G.D."/>
            <person name="Woodward J.E."/>
            <person name="Medigue C."/>
            <person name="Vallenet D."/>
            <person name="Lajus A."/>
            <person name="Rouy Z."/>
            <person name="Martinez-Vaz B."/>
            <person name="Tiffin P."/>
            <person name="Young N.D."/>
            <person name="Sadowsky M.J."/>
        </authorList>
    </citation>
    <scope>NUCLEOTIDE SEQUENCE [LARGE SCALE GENOMIC DNA]</scope>
    <source>
        <strain evidence="4 5">USDA205</strain>
    </source>
</reference>
<proteinExistence type="predicted"/>
<evidence type="ECO:0000313" key="5">
    <source>
        <dbReference type="Proteomes" id="UP000466694"/>
    </source>
</evidence>